<name>A0A226EFI0_FOLCA</name>
<evidence type="ECO:0000313" key="3">
    <source>
        <dbReference type="EMBL" id="OXA56159.1"/>
    </source>
</evidence>
<dbReference type="EMBL" id="LNIX01000004">
    <property type="protein sequence ID" value="OXA56159.1"/>
    <property type="molecule type" value="Genomic_DNA"/>
</dbReference>
<dbReference type="Gene3D" id="3.80.10.10">
    <property type="entry name" value="Ribonuclease Inhibitor"/>
    <property type="match status" value="1"/>
</dbReference>
<reference evidence="3 4" key="1">
    <citation type="submission" date="2015-12" db="EMBL/GenBank/DDBJ databases">
        <title>The genome of Folsomia candida.</title>
        <authorList>
            <person name="Faddeeva A."/>
            <person name="Derks M.F."/>
            <person name="Anvar Y."/>
            <person name="Smit S."/>
            <person name="Van Straalen N."/>
            <person name="Roelofs D."/>
        </authorList>
    </citation>
    <scope>NUCLEOTIDE SEQUENCE [LARGE SCALE GENOMIC DNA]</scope>
    <source>
        <strain evidence="3 4">VU population</strain>
        <tissue evidence="3">Whole body</tissue>
    </source>
</reference>
<proteinExistence type="predicted"/>
<feature type="domain" description="F-box" evidence="2">
    <location>
        <begin position="41"/>
        <end position="86"/>
    </location>
</feature>
<dbReference type="InterPro" id="IPR036047">
    <property type="entry name" value="F-box-like_dom_sf"/>
</dbReference>
<dbReference type="AlphaFoldDB" id="A0A226EFI0"/>
<gene>
    <name evidence="3" type="ORF">Fcan01_09770</name>
</gene>
<dbReference type="SUPFAM" id="SSF81383">
    <property type="entry name" value="F-box domain"/>
    <property type="match status" value="1"/>
</dbReference>
<organism evidence="3 4">
    <name type="scientific">Folsomia candida</name>
    <name type="common">Springtail</name>
    <dbReference type="NCBI Taxonomy" id="158441"/>
    <lineage>
        <taxon>Eukaryota</taxon>
        <taxon>Metazoa</taxon>
        <taxon>Ecdysozoa</taxon>
        <taxon>Arthropoda</taxon>
        <taxon>Hexapoda</taxon>
        <taxon>Collembola</taxon>
        <taxon>Entomobryomorpha</taxon>
        <taxon>Isotomoidea</taxon>
        <taxon>Isotomidae</taxon>
        <taxon>Proisotominae</taxon>
        <taxon>Folsomia</taxon>
    </lineage>
</organism>
<dbReference type="PROSITE" id="PS50181">
    <property type="entry name" value="FBOX"/>
    <property type="match status" value="1"/>
</dbReference>
<keyword evidence="4" id="KW-1185">Reference proteome</keyword>
<dbReference type="SMART" id="SM00256">
    <property type="entry name" value="FBOX"/>
    <property type="match status" value="1"/>
</dbReference>
<evidence type="ECO:0000313" key="4">
    <source>
        <dbReference type="Proteomes" id="UP000198287"/>
    </source>
</evidence>
<comment type="caution">
    <text evidence="3">The sequence shown here is derived from an EMBL/GenBank/DDBJ whole genome shotgun (WGS) entry which is preliminary data.</text>
</comment>
<evidence type="ECO:0000259" key="2">
    <source>
        <dbReference type="PROSITE" id="PS50181"/>
    </source>
</evidence>
<accession>A0A226EFI0</accession>
<sequence>MHTDLDNSLVHKEGDDVEEESGIVSRSESSESFASSSSHFDIGLLNLPNLIFDKIFNHLSPTDILTLRLTCKSTKACVEHKFLDKLCINVKTRQAFVVLLNSQTTWTHFNFHWKLSPPQKQLSQFTLIFSEHITTLKFTSNVYDSAIIKIICSCASLSILVVEEIDGTMLAELPQKDKARLSKACYSLQHLGIHEILSDDKKGADFFIEHVLSVCCSTLKSLVVPFLTFSPINAYPFKYGWDNKNSMTSTTPTDVLVVRPLIEIIENRVKAPNLESVVVVPESRSALSDSGLFCLTLLCYHRHLNLIYDKFHDSNFNLGKLTYSLSSEPSMQMSEIASKIMTVMASTTDLLLNYEFANLRKLVVQFSTFHIDQDIFVVQNFPRLNTLNIDFKIRKQLHPRCSKVKRMDMFVQGLLEVSRPSVKQLQVQNHCVVESAISFNVVKVVKCFCNLRSLSLIGFKGATKDFPVMWRGLRLLEKVELENCPGLNDQGMLGEDWTKPAILELTDLRELKISRSGRITDLSYIIALCRMRLTRFHHQPFYQSDITFEGYNALARGDFSKTIKFLSGGTTFGRLEKSSLREYLNNFPSLQETDRKKILRGFSRWNLSCF</sequence>
<dbReference type="InterPro" id="IPR032675">
    <property type="entry name" value="LRR_dom_sf"/>
</dbReference>
<feature type="region of interest" description="Disordered" evidence="1">
    <location>
        <begin position="1"/>
        <end position="30"/>
    </location>
</feature>
<dbReference type="InterPro" id="IPR001810">
    <property type="entry name" value="F-box_dom"/>
</dbReference>
<dbReference type="SUPFAM" id="SSF52047">
    <property type="entry name" value="RNI-like"/>
    <property type="match status" value="1"/>
</dbReference>
<feature type="compositionally biased region" description="Basic and acidic residues" evidence="1">
    <location>
        <begin position="1"/>
        <end position="14"/>
    </location>
</feature>
<dbReference type="Proteomes" id="UP000198287">
    <property type="component" value="Unassembled WGS sequence"/>
</dbReference>
<evidence type="ECO:0000256" key="1">
    <source>
        <dbReference type="SAM" id="MobiDB-lite"/>
    </source>
</evidence>
<protein>
    <recommendedName>
        <fullName evidence="2">F-box domain-containing protein</fullName>
    </recommendedName>
</protein>
<dbReference type="Pfam" id="PF00646">
    <property type="entry name" value="F-box"/>
    <property type="match status" value="1"/>
</dbReference>